<feature type="domain" description="Isopenicillin N synthase-like Fe(2+) 2OG dioxygenase" evidence="1">
    <location>
        <begin position="22"/>
        <end position="54"/>
    </location>
</feature>
<protein>
    <recommendedName>
        <fullName evidence="1">Isopenicillin N synthase-like Fe(2+) 2OG dioxygenase domain-containing protein</fullName>
    </recommendedName>
</protein>
<dbReference type="AlphaFoldDB" id="A0AAV6Y7X6"/>
<dbReference type="Gene3D" id="2.60.120.330">
    <property type="entry name" value="B-lactam Antibiotic, Isopenicillin N Synthase, Chain"/>
    <property type="match status" value="1"/>
</dbReference>
<evidence type="ECO:0000313" key="3">
    <source>
        <dbReference type="Proteomes" id="UP000826271"/>
    </source>
</evidence>
<name>A0AAV6Y7X6_9LAMI</name>
<reference evidence="2" key="1">
    <citation type="submission" date="2019-10" db="EMBL/GenBank/DDBJ databases">
        <authorList>
            <person name="Zhang R."/>
            <person name="Pan Y."/>
            <person name="Wang J."/>
            <person name="Ma R."/>
            <person name="Yu S."/>
        </authorList>
    </citation>
    <scope>NUCLEOTIDE SEQUENCE</scope>
    <source>
        <strain evidence="2">LA-IB0</strain>
        <tissue evidence="2">Leaf</tissue>
    </source>
</reference>
<dbReference type="EMBL" id="WHWC01000002">
    <property type="protein sequence ID" value="KAG8388307.1"/>
    <property type="molecule type" value="Genomic_DNA"/>
</dbReference>
<evidence type="ECO:0000259" key="1">
    <source>
        <dbReference type="Pfam" id="PF03171"/>
    </source>
</evidence>
<dbReference type="Proteomes" id="UP000826271">
    <property type="component" value="Unassembled WGS sequence"/>
</dbReference>
<organism evidence="2 3">
    <name type="scientific">Buddleja alternifolia</name>
    <dbReference type="NCBI Taxonomy" id="168488"/>
    <lineage>
        <taxon>Eukaryota</taxon>
        <taxon>Viridiplantae</taxon>
        <taxon>Streptophyta</taxon>
        <taxon>Embryophyta</taxon>
        <taxon>Tracheophyta</taxon>
        <taxon>Spermatophyta</taxon>
        <taxon>Magnoliopsida</taxon>
        <taxon>eudicotyledons</taxon>
        <taxon>Gunneridae</taxon>
        <taxon>Pentapetalae</taxon>
        <taxon>asterids</taxon>
        <taxon>lamiids</taxon>
        <taxon>Lamiales</taxon>
        <taxon>Scrophulariaceae</taxon>
        <taxon>Buddlejeae</taxon>
        <taxon>Buddleja</taxon>
    </lineage>
</organism>
<dbReference type="SUPFAM" id="SSF51197">
    <property type="entry name" value="Clavaminate synthase-like"/>
    <property type="match status" value="1"/>
</dbReference>
<accession>A0AAV6Y7X6</accession>
<evidence type="ECO:0000313" key="2">
    <source>
        <dbReference type="EMBL" id="KAG8388307.1"/>
    </source>
</evidence>
<dbReference type="Pfam" id="PF03171">
    <property type="entry name" value="2OG-FeII_Oxy"/>
    <property type="match status" value="1"/>
</dbReference>
<keyword evidence="3" id="KW-1185">Reference proteome</keyword>
<gene>
    <name evidence="2" type="ORF">BUALT_Bualt02G0111900</name>
</gene>
<proteinExistence type="predicted"/>
<dbReference type="InterPro" id="IPR027443">
    <property type="entry name" value="IPNS-like_sf"/>
</dbReference>
<comment type="caution">
    <text evidence="2">The sequence shown here is derived from an EMBL/GenBank/DDBJ whole genome shotgun (WGS) entry which is preliminary data.</text>
</comment>
<sequence>MFLDESRIHILTSWLLNLSFESCQAWSNGRVHSPLHRVLARGNKERWSIGIFCFIRGILQVPEELLDHENPLKFKPFSNLEFHQYCNLQGVSTTEPAIQTYCGI</sequence>
<dbReference type="InterPro" id="IPR044861">
    <property type="entry name" value="IPNS-like_FE2OG_OXY"/>
</dbReference>